<keyword evidence="1" id="KW-0378">Hydrolase</keyword>
<accession>A0A7J0G3B6</accession>
<dbReference type="OrthoDB" id="1429554at2759"/>
<feature type="domain" description="DNA helicase Pif1-like DEAD-box helicase" evidence="2">
    <location>
        <begin position="507"/>
        <end position="576"/>
    </location>
</feature>
<proteinExistence type="inferred from homology"/>
<comment type="cofactor">
    <cofactor evidence="1">
        <name>Mg(2+)</name>
        <dbReference type="ChEBI" id="CHEBI:18420"/>
    </cofactor>
</comment>
<dbReference type="InterPro" id="IPR027417">
    <property type="entry name" value="P-loop_NTPase"/>
</dbReference>
<organism evidence="5 6">
    <name type="scientific">Actinidia rufa</name>
    <dbReference type="NCBI Taxonomy" id="165716"/>
    <lineage>
        <taxon>Eukaryota</taxon>
        <taxon>Viridiplantae</taxon>
        <taxon>Streptophyta</taxon>
        <taxon>Embryophyta</taxon>
        <taxon>Tracheophyta</taxon>
        <taxon>Spermatophyta</taxon>
        <taxon>Magnoliopsida</taxon>
        <taxon>eudicotyledons</taxon>
        <taxon>Gunneridae</taxon>
        <taxon>Pentapetalae</taxon>
        <taxon>asterids</taxon>
        <taxon>Ericales</taxon>
        <taxon>Actinidiaceae</taxon>
        <taxon>Actinidia</taxon>
    </lineage>
</organism>
<comment type="catalytic activity">
    <reaction evidence="1">
        <text>ATP + H2O = ADP + phosphate + H(+)</text>
        <dbReference type="Rhea" id="RHEA:13065"/>
        <dbReference type="ChEBI" id="CHEBI:15377"/>
        <dbReference type="ChEBI" id="CHEBI:15378"/>
        <dbReference type="ChEBI" id="CHEBI:30616"/>
        <dbReference type="ChEBI" id="CHEBI:43474"/>
        <dbReference type="ChEBI" id="CHEBI:456216"/>
        <dbReference type="EC" id="5.6.2.3"/>
    </reaction>
</comment>
<dbReference type="CDD" id="cd18809">
    <property type="entry name" value="SF1_C_RecD"/>
    <property type="match status" value="1"/>
</dbReference>
<evidence type="ECO:0000259" key="4">
    <source>
        <dbReference type="Pfam" id="PF21530"/>
    </source>
</evidence>
<evidence type="ECO:0000259" key="2">
    <source>
        <dbReference type="Pfam" id="PF05970"/>
    </source>
</evidence>
<comment type="similarity">
    <text evidence="1">Belongs to the helicase family.</text>
</comment>
<name>A0A7J0G3B6_9ERIC</name>
<dbReference type="EC" id="5.6.2.3" evidence="1"/>
<keyword evidence="1" id="KW-0227">DNA damage</keyword>
<dbReference type="AlphaFoldDB" id="A0A7J0G3B6"/>
<dbReference type="EMBL" id="BJWL01000017">
    <property type="protein sequence ID" value="GFZ05262.1"/>
    <property type="molecule type" value="Genomic_DNA"/>
</dbReference>
<keyword evidence="1" id="KW-0234">DNA repair</keyword>
<evidence type="ECO:0000256" key="1">
    <source>
        <dbReference type="RuleBase" id="RU363044"/>
    </source>
</evidence>
<dbReference type="PANTHER" id="PTHR10492:SF57">
    <property type="entry name" value="ATP-DEPENDENT DNA HELICASE"/>
    <property type="match status" value="1"/>
</dbReference>
<keyword evidence="1" id="KW-0547">Nucleotide-binding</keyword>
<sequence length="795" mass="90964">MDPRILAGRGPRSFTIHGELRHRIGALLPQLGHEGTYVQLYIYDPDSALNVRNRRNPHLRRDVLQTIQDTLLHVATDRRRYNLPTSDEIAVILPGDGTEVNGMRDIVLHLRGKLFQEFLVDAWATTEQNRLNYNRFNQGRLRAEFYKDLTDIGADGLGLDQVGQRIILPSSFVGSSPRHMFEIFQDSMAITRYNHHLDIFLTMTANPNWPEITSALLPYQNPTDRPNLVARVFELKRKFLMKEIEKKRVDIVVSAEFPSPEDDPILFETVKSVMVHGSCDARNLNAPCLDNNGRCTKRYPKAFAEGTTMDQDGYPIYRRRNDGRVYIVKGQDVDNRDVVPYNAYLSKMFNCHINVEACAGMRCVKYIHKYIYKGHDRTTMVLGGVDEIQQYIDSRYIGAPKAARRILGHNLHEEFPTVVRLALHLPGMHHVIFDETESMNSIISRAKGKMSTLTGYFACCTLNEAAQAFTYQEFPQHFVWHKTQQIWTPRQRGYAIGRMYFVAPTSGARTAHSTFCIPLDVQENSICGFGKQSLQAELFRETKLIIWDEVPMQHRYCVEMVDRTLKDICDNINPFGDWEQSERNRKASFNNTHLSKSQPIVIKGLSLTGCARNWEPTTYLAADKMSEDDEVDRNITNRYPNEYLNSLNPPSLPPFKVELKVGCPIMLLRNIALNDGLCNGTRLMVVRCASRIIEAQILTGDKRGNLVFIPRISLTPSSSEFPFRMTRHQFPVRLAYAMTINKSQGQSVKYVGIDLRTPVFSHGQLYVALSRCTTFHHISVLLENEMDSMTNIVYP</sequence>
<evidence type="ECO:0000259" key="3">
    <source>
        <dbReference type="Pfam" id="PF14214"/>
    </source>
</evidence>
<dbReference type="InterPro" id="IPR010285">
    <property type="entry name" value="DNA_helicase_pif1-like_DEAD"/>
</dbReference>
<evidence type="ECO:0000313" key="5">
    <source>
        <dbReference type="EMBL" id="GFZ05262.1"/>
    </source>
</evidence>
<keyword evidence="1" id="KW-0067">ATP-binding</keyword>
<feature type="domain" description="Helitron helicase-like" evidence="3">
    <location>
        <begin position="108"/>
        <end position="248"/>
    </location>
</feature>
<dbReference type="InterPro" id="IPR049163">
    <property type="entry name" value="Pif1-like_2B_dom"/>
</dbReference>
<reference evidence="5 6" key="1">
    <citation type="submission" date="2019-07" db="EMBL/GenBank/DDBJ databases">
        <title>De Novo Assembly of kiwifruit Actinidia rufa.</title>
        <authorList>
            <person name="Sugita-Konishi S."/>
            <person name="Sato K."/>
            <person name="Mori E."/>
            <person name="Abe Y."/>
            <person name="Kisaki G."/>
            <person name="Hamano K."/>
            <person name="Suezawa K."/>
            <person name="Otani M."/>
            <person name="Fukuda T."/>
            <person name="Manabe T."/>
            <person name="Gomi K."/>
            <person name="Tabuchi M."/>
            <person name="Akimitsu K."/>
            <person name="Kataoka I."/>
        </authorList>
    </citation>
    <scope>NUCLEOTIDE SEQUENCE [LARGE SCALE GENOMIC DNA]</scope>
    <source>
        <strain evidence="6">cv. Fuchu</strain>
    </source>
</reference>
<dbReference type="GO" id="GO:0000723">
    <property type="term" value="P:telomere maintenance"/>
    <property type="evidence" value="ECO:0007669"/>
    <property type="project" value="InterPro"/>
</dbReference>
<dbReference type="GO" id="GO:0005524">
    <property type="term" value="F:ATP binding"/>
    <property type="evidence" value="ECO:0007669"/>
    <property type="project" value="UniProtKB-KW"/>
</dbReference>
<dbReference type="GO" id="GO:0043139">
    <property type="term" value="F:5'-3' DNA helicase activity"/>
    <property type="evidence" value="ECO:0007669"/>
    <property type="project" value="UniProtKB-EC"/>
</dbReference>
<dbReference type="Pfam" id="PF21530">
    <property type="entry name" value="Pif1_2B_dom"/>
    <property type="match status" value="1"/>
</dbReference>
<keyword evidence="6" id="KW-1185">Reference proteome</keyword>
<evidence type="ECO:0000313" key="6">
    <source>
        <dbReference type="Proteomes" id="UP000585474"/>
    </source>
</evidence>
<keyword evidence="1" id="KW-0347">Helicase</keyword>
<dbReference type="Pfam" id="PF14214">
    <property type="entry name" value="Helitron_like_N"/>
    <property type="match status" value="1"/>
</dbReference>
<dbReference type="InterPro" id="IPR025476">
    <property type="entry name" value="Helitron_helicase-like"/>
</dbReference>
<dbReference type="Proteomes" id="UP000585474">
    <property type="component" value="Unassembled WGS sequence"/>
</dbReference>
<dbReference type="PANTHER" id="PTHR10492">
    <property type="match status" value="1"/>
</dbReference>
<comment type="caution">
    <text evidence="5">The sequence shown here is derived from an EMBL/GenBank/DDBJ whole genome shotgun (WGS) entry which is preliminary data.</text>
</comment>
<keyword evidence="1" id="KW-0233">DNA recombination</keyword>
<protein>
    <recommendedName>
        <fullName evidence="1">ATP-dependent DNA helicase</fullName>
        <ecNumber evidence="1">5.6.2.3</ecNumber>
    </recommendedName>
</protein>
<feature type="domain" description="DNA helicase Pif1-like 2B" evidence="4">
    <location>
        <begin position="642"/>
        <end position="687"/>
    </location>
</feature>
<dbReference type="GO" id="GO:0016787">
    <property type="term" value="F:hydrolase activity"/>
    <property type="evidence" value="ECO:0007669"/>
    <property type="project" value="UniProtKB-KW"/>
</dbReference>
<dbReference type="GO" id="GO:0006281">
    <property type="term" value="P:DNA repair"/>
    <property type="evidence" value="ECO:0007669"/>
    <property type="project" value="UniProtKB-KW"/>
</dbReference>
<dbReference type="Gene3D" id="3.40.50.300">
    <property type="entry name" value="P-loop containing nucleotide triphosphate hydrolases"/>
    <property type="match status" value="2"/>
</dbReference>
<dbReference type="SUPFAM" id="SSF52540">
    <property type="entry name" value="P-loop containing nucleoside triphosphate hydrolases"/>
    <property type="match status" value="1"/>
</dbReference>
<dbReference type="GO" id="GO:0006310">
    <property type="term" value="P:DNA recombination"/>
    <property type="evidence" value="ECO:0007669"/>
    <property type="project" value="UniProtKB-KW"/>
</dbReference>
<gene>
    <name evidence="5" type="ORF">Acr_17g0008340</name>
</gene>
<dbReference type="Pfam" id="PF05970">
    <property type="entry name" value="PIF1"/>
    <property type="match status" value="1"/>
</dbReference>